<dbReference type="OrthoDB" id="3045774at2759"/>
<feature type="transmembrane region" description="Helical" evidence="2">
    <location>
        <begin position="326"/>
        <end position="349"/>
    </location>
</feature>
<proteinExistence type="predicted"/>
<sequence>MSSALFSSFSAFSSSSKASSTVLWVLGSAIQSLLITFAINTTSTVKTIEATSTIQAVLTPSPCIPVAGSLECPYMAVASYMGVISILVAWILFAKTSTGASTGPCTPPPNPTPPTPDPGPADTSPQSQDSVPLPQAAVAAAGAPPPPPPGNDTTCGNERRPKRTFLSRFLGFIFRIFSIILRTFSIILRIFSIILRIFSIILWIIWWIVWLFIWRPIALASSIALFFLLHCAILPLIVRIIGHTYGVTPVLKPYIYFPTLWWFAVWGLAACICWIINILALALGFIWGMCRAIYLRILRSIESPLRRLRSSLHRFWSQWRLFHEDAWWTSGCLLVLIAGALLLVGYSLVPAAVHHTIYWRERVCEGLTVLFQILCDSEFGIPVVGIASFSMLIRWIFSSERAERAARRNLQKRIEMLEAR</sequence>
<feature type="transmembrane region" description="Helical" evidence="2">
    <location>
        <begin position="74"/>
        <end position="93"/>
    </location>
</feature>
<keyword evidence="2" id="KW-0472">Membrane</keyword>
<name>A0A8H6XU18_9AGAR</name>
<keyword evidence="2" id="KW-1133">Transmembrane helix</keyword>
<evidence type="ECO:0000256" key="2">
    <source>
        <dbReference type="SAM" id="Phobius"/>
    </source>
</evidence>
<reference evidence="3" key="1">
    <citation type="submission" date="2020-05" db="EMBL/GenBank/DDBJ databases">
        <title>Mycena genomes resolve the evolution of fungal bioluminescence.</title>
        <authorList>
            <person name="Tsai I.J."/>
        </authorList>
    </citation>
    <scope>NUCLEOTIDE SEQUENCE</scope>
    <source>
        <strain evidence="3">160909Yilan</strain>
    </source>
</reference>
<evidence type="ECO:0000313" key="4">
    <source>
        <dbReference type="Proteomes" id="UP000623467"/>
    </source>
</evidence>
<evidence type="ECO:0000256" key="1">
    <source>
        <dbReference type="SAM" id="MobiDB-lite"/>
    </source>
</evidence>
<accession>A0A8H6XU18</accession>
<feature type="transmembrane region" description="Helical" evidence="2">
    <location>
        <begin position="261"/>
        <end position="290"/>
    </location>
</feature>
<feature type="region of interest" description="Disordered" evidence="1">
    <location>
        <begin position="102"/>
        <end position="159"/>
    </location>
</feature>
<keyword evidence="2" id="KW-0812">Transmembrane</keyword>
<organism evidence="3 4">
    <name type="scientific">Mycena sanguinolenta</name>
    <dbReference type="NCBI Taxonomy" id="230812"/>
    <lineage>
        <taxon>Eukaryota</taxon>
        <taxon>Fungi</taxon>
        <taxon>Dikarya</taxon>
        <taxon>Basidiomycota</taxon>
        <taxon>Agaricomycotina</taxon>
        <taxon>Agaricomycetes</taxon>
        <taxon>Agaricomycetidae</taxon>
        <taxon>Agaricales</taxon>
        <taxon>Marasmiineae</taxon>
        <taxon>Mycenaceae</taxon>
        <taxon>Mycena</taxon>
    </lineage>
</organism>
<feature type="transmembrane region" description="Helical" evidence="2">
    <location>
        <begin position="169"/>
        <end position="187"/>
    </location>
</feature>
<evidence type="ECO:0000313" key="3">
    <source>
        <dbReference type="EMBL" id="KAF7346444.1"/>
    </source>
</evidence>
<gene>
    <name evidence="3" type="ORF">MSAN_01872400</name>
</gene>
<comment type="caution">
    <text evidence="3">The sequence shown here is derived from an EMBL/GenBank/DDBJ whole genome shotgun (WGS) entry which is preliminary data.</text>
</comment>
<dbReference type="AlphaFoldDB" id="A0A8H6XU18"/>
<feature type="compositionally biased region" description="Low complexity" evidence="1">
    <location>
        <begin position="132"/>
        <end position="142"/>
    </location>
</feature>
<dbReference type="EMBL" id="JACAZH010000019">
    <property type="protein sequence ID" value="KAF7346444.1"/>
    <property type="molecule type" value="Genomic_DNA"/>
</dbReference>
<protein>
    <submittedName>
        <fullName evidence="3">Uncharacterized protein</fullName>
    </submittedName>
</protein>
<feature type="transmembrane region" description="Helical" evidence="2">
    <location>
        <begin position="193"/>
        <end position="213"/>
    </location>
</feature>
<feature type="compositionally biased region" description="Pro residues" evidence="1">
    <location>
        <begin position="105"/>
        <end position="119"/>
    </location>
</feature>
<feature type="transmembrane region" description="Helical" evidence="2">
    <location>
        <begin position="379"/>
        <end position="397"/>
    </location>
</feature>
<keyword evidence="4" id="KW-1185">Reference proteome</keyword>
<dbReference type="Proteomes" id="UP000623467">
    <property type="component" value="Unassembled WGS sequence"/>
</dbReference>
<feature type="transmembrane region" description="Helical" evidence="2">
    <location>
        <begin position="220"/>
        <end position="241"/>
    </location>
</feature>